<organism evidence="9 10">
    <name type="scientific">Sphagnum troendelagicum</name>
    <dbReference type="NCBI Taxonomy" id="128251"/>
    <lineage>
        <taxon>Eukaryota</taxon>
        <taxon>Viridiplantae</taxon>
        <taxon>Streptophyta</taxon>
        <taxon>Embryophyta</taxon>
        <taxon>Bryophyta</taxon>
        <taxon>Sphagnophytina</taxon>
        <taxon>Sphagnopsida</taxon>
        <taxon>Sphagnales</taxon>
        <taxon>Sphagnaceae</taxon>
        <taxon>Sphagnum</taxon>
    </lineage>
</organism>
<dbReference type="EMBL" id="OZ019907">
    <property type="protein sequence ID" value="CAK9206651.1"/>
    <property type="molecule type" value="Genomic_DNA"/>
</dbReference>
<evidence type="ECO:0000259" key="7">
    <source>
        <dbReference type="Pfam" id="PF06813"/>
    </source>
</evidence>
<feature type="transmembrane region" description="Helical" evidence="6">
    <location>
        <begin position="15"/>
        <end position="37"/>
    </location>
</feature>
<dbReference type="PANTHER" id="PTHR21576">
    <property type="entry name" value="UNCHARACTERIZED NODULIN-LIKE PROTEIN"/>
    <property type="match status" value="1"/>
</dbReference>
<accession>A0ABP0TW82</accession>
<dbReference type="InterPro" id="IPR010658">
    <property type="entry name" value="Nodulin-like"/>
</dbReference>
<dbReference type="Pfam" id="PF23262">
    <property type="entry name" value="NFD4_C"/>
    <property type="match status" value="1"/>
</dbReference>
<dbReference type="Proteomes" id="UP001497512">
    <property type="component" value="Chromosome 15"/>
</dbReference>
<dbReference type="PANTHER" id="PTHR21576:SF154">
    <property type="entry name" value="OS04G0502800 PROTEIN"/>
    <property type="match status" value="1"/>
</dbReference>
<feature type="transmembrane region" description="Helical" evidence="6">
    <location>
        <begin position="79"/>
        <end position="100"/>
    </location>
</feature>
<dbReference type="SUPFAM" id="SSF103473">
    <property type="entry name" value="MFS general substrate transporter"/>
    <property type="match status" value="1"/>
</dbReference>
<evidence type="ECO:0000313" key="9">
    <source>
        <dbReference type="EMBL" id="CAK9206651.1"/>
    </source>
</evidence>
<protein>
    <recommendedName>
        <fullName evidence="11">Nodulin-like domain-containing protein</fullName>
    </recommendedName>
</protein>
<evidence type="ECO:0000256" key="1">
    <source>
        <dbReference type="ARBA" id="ARBA00004141"/>
    </source>
</evidence>
<feature type="transmembrane region" description="Helical" evidence="6">
    <location>
        <begin position="147"/>
        <end position="169"/>
    </location>
</feature>
<feature type="transmembrane region" description="Helical" evidence="6">
    <location>
        <begin position="452"/>
        <end position="471"/>
    </location>
</feature>
<dbReference type="InterPro" id="IPR036259">
    <property type="entry name" value="MFS_trans_sf"/>
</dbReference>
<evidence type="ECO:0000259" key="8">
    <source>
        <dbReference type="Pfam" id="PF23262"/>
    </source>
</evidence>
<feature type="transmembrane region" description="Helical" evidence="6">
    <location>
        <begin position="241"/>
        <end position="260"/>
    </location>
</feature>
<gene>
    <name evidence="9" type="ORF">CSSPTR1EN2_LOCUS8455</name>
</gene>
<dbReference type="Gene3D" id="1.20.1250.20">
    <property type="entry name" value="MFS general substrate transporter like domains"/>
    <property type="match status" value="2"/>
</dbReference>
<evidence type="ECO:0000256" key="2">
    <source>
        <dbReference type="ARBA" id="ARBA00022692"/>
    </source>
</evidence>
<feature type="transmembrane region" description="Helical" evidence="6">
    <location>
        <begin position="510"/>
        <end position="534"/>
    </location>
</feature>
<feature type="region of interest" description="Disordered" evidence="5">
    <location>
        <begin position="325"/>
        <end position="350"/>
    </location>
</feature>
<evidence type="ECO:0000256" key="5">
    <source>
        <dbReference type="SAM" id="MobiDB-lite"/>
    </source>
</evidence>
<evidence type="ECO:0000256" key="4">
    <source>
        <dbReference type="ARBA" id="ARBA00023136"/>
    </source>
</evidence>
<feature type="domain" description="Nodulin-like" evidence="7">
    <location>
        <begin position="14"/>
        <end position="262"/>
    </location>
</feature>
<dbReference type="InterPro" id="IPR056555">
    <property type="entry name" value="NFD4_C"/>
</dbReference>
<feature type="transmembrane region" description="Helical" evidence="6">
    <location>
        <begin position="175"/>
        <end position="194"/>
    </location>
</feature>
<comment type="subcellular location">
    <subcellularLocation>
        <location evidence="1">Membrane</location>
        <topology evidence="1">Multi-pass membrane protein</topology>
    </subcellularLocation>
</comment>
<feature type="transmembrane region" description="Helical" evidence="6">
    <location>
        <begin position="214"/>
        <end position="235"/>
    </location>
</feature>
<evidence type="ECO:0000256" key="3">
    <source>
        <dbReference type="ARBA" id="ARBA00022989"/>
    </source>
</evidence>
<feature type="transmembrane region" description="Helical" evidence="6">
    <location>
        <begin position="112"/>
        <end position="135"/>
    </location>
</feature>
<feature type="transmembrane region" description="Helical" evidence="6">
    <location>
        <begin position="477"/>
        <end position="498"/>
    </location>
</feature>
<keyword evidence="10" id="KW-1185">Reference proteome</keyword>
<keyword evidence="4 6" id="KW-0472">Membrane</keyword>
<feature type="transmembrane region" description="Helical" evidence="6">
    <location>
        <begin position="384"/>
        <end position="402"/>
    </location>
</feature>
<evidence type="ECO:0008006" key="11">
    <source>
        <dbReference type="Google" id="ProtNLM"/>
    </source>
</evidence>
<dbReference type="CDD" id="cd17354">
    <property type="entry name" value="MFS_Mch1p_like"/>
    <property type="match status" value="1"/>
</dbReference>
<evidence type="ECO:0000313" key="10">
    <source>
        <dbReference type="Proteomes" id="UP001497512"/>
    </source>
</evidence>
<name>A0ABP0TW82_9BRYO</name>
<keyword evidence="2 6" id="KW-0812">Transmembrane</keyword>
<feature type="transmembrane region" description="Helical" evidence="6">
    <location>
        <begin position="414"/>
        <end position="431"/>
    </location>
</feature>
<sequence length="629" mass="67706">MANLRLEAAVTATKWVGLAAAMWVQASGGNAYMFAFYSSKLKSVLHYNQVQVNNLGVAKDLGENVGLLAGYLCNKVPPWALLSIGAAAGFLGYGVTWLVVSERIGALPYWQMIALLWLGGSSATYFNTAVLVTCMRNFPNSRGTVVGILKGFVGLSAAIFTQIFTALLASDANALLLFLAIGPTVICLAAMLFIRPVPSGAQVVDPEESSNFRYITGVCIALAFYLLAATCLQYSFLLPPLIPKLLTAIMVIFLITPLLVPIKAVMNECCGAASFEPAQDLDVDNEPLIAASDDNEEDEQQISTPEPRFEKQGYASDIETWKGSPTAAQKGLREQQDGQGATGNNQDRDDAEILLAEGEGAVRRKRPHRGEDFKLKQAIVKADFWLLFFTFFCGVGTGVTALNNLGQIGEAQGYAKVDIFVSLISIANFLGRLGGGSLSEHYIRTSALPRTVWLGVAQVLMIFAHLLFAFAWPGSLYMGSILLGLCYGVHFSIMVPTASELFGLRHFGMIYNVLNMGNPLGSLLFSGLIAGYLYDQEASKGSPGNGWRILGSSSWFNAAKGVGSDAIYDDVPTCVGAHCFRLTFIIMACVCAIGVVLTSVLTYRIRSVYLSLYGESPSSSSDLRSLDTN</sequence>
<evidence type="ECO:0000256" key="6">
    <source>
        <dbReference type="SAM" id="Phobius"/>
    </source>
</evidence>
<reference evidence="9" key="1">
    <citation type="submission" date="2024-02" db="EMBL/GenBank/DDBJ databases">
        <authorList>
            <consortium name="ELIXIR-Norway"/>
            <consortium name="Elixir Norway"/>
        </authorList>
    </citation>
    <scope>NUCLEOTIDE SEQUENCE</scope>
</reference>
<dbReference type="Pfam" id="PF06813">
    <property type="entry name" value="Nodulin-like"/>
    <property type="match status" value="1"/>
</dbReference>
<keyword evidence="3 6" id="KW-1133">Transmembrane helix</keyword>
<proteinExistence type="predicted"/>
<feature type="domain" description="NFD4 C-terminal" evidence="8">
    <location>
        <begin position="374"/>
        <end position="539"/>
    </location>
</feature>
<feature type="transmembrane region" description="Helical" evidence="6">
    <location>
        <begin position="582"/>
        <end position="603"/>
    </location>
</feature>